<dbReference type="Proteomes" id="UP000798662">
    <property type="component" value="Chromosome 1"/>
</dbReference>
<comment type="caution">
    <text evidence="1">The sequence shown here is derived from an EMBL/GenBank/DDBJ whole genome shotgun (WGS) entry which is preliminary data.</text>
</comment>
<keyword evidence="2" id="KW-1185">Reference proteome</keyword>
<evidence type="ECO:0000313" key="2">
    <source>
        <dbReference type="Proteomes" id="UP000798662"/>
    </source>
</evidence>
<evidence type="ECO:0000313" key="1">
    <source>
        <dbReference type="EMBL" id="KAK1862221.1"/>
    </source>
</evidence>
<organism evidence="1 2">
    <name type="scientific">Pyropia yezoensis</name>
    <name type="common">Susabi-nori</name>
    <name type="synonym">Porphyra yezoensis</name>
    <dbReference type="NCBI Taxonomy" id="2788"/>
    <lineage>
        <taxon>Eukaryota</taxon>
        <taxon>Rhodophyta</taxon>
        <taxon>Bangiophyceae</taxon>
        <taxon>Bangiales</taxon>
        <taxon>Bangiaceae</taxon>
        <taxon>Pyropia</taxon>
    </lineage>
</organism>
<sequence length="551" mass="55473">MGAPRGGARALSRGGGKARHTGVGPPAPPTSVSARRRPRAAKDAVAAGATADIDDAPPAGPTTHLRFGGLGGAGQDEAEAVASAGAGASRVPLTGAMAASLCVDRRKLKATAASYTHVDDLTTLSSLAVVDLSNNALTDISGLAGCVNLGHVNVSSNRLTSLQALLSLTRLVVLNASRNSISSTDFAVRTASAGTLSALVLAGNGLRELQGVSRLQHLNTLVLSHNAFEEFPSLGVLPGLRKLSLSHNGLRALPPTTPSAVPALSELRLAHNKLASLPPATALAPWSARLRVLDVGHNRIRSFADPASMLVGVRVLSVSGNATADTGTWAAVRVLDGARVDGCGKGGRPLDPAAVAAAAAARAEREAAAIAGAGDAMGRSRAVGSAATEDKELDHVEAPAAGRPTKRARRAAVASTATMTDLGDASEAGEVTRTPADDAPAVAGTDVPPLSFDDVARFRGVASTTGGDAALGGVIAAGAGAANEDDDDADLLAASAADAAATVVRVTVARRAKEKGRSKRQRARAKREAETAAQAEAEVEERFGLGGESAW</sequence>
<reference evidence="1" key="1">
    <citation type="submission" date="2019-11" db="EMBL/GenBank/DDBJ databases">
        <title>Nori genome reveals adaptations in red seaweeds to the harsh intertidal environment.</title>
        <authorList>
            <person name="Wang D."/>
            <person name="Mao Y."/>
        </authorList>
    </citation>
    <scope>NUCLEOTIDE SEQUENCE</scope>
    <source>
        <tissue evidence="1">Gametophyte</tissue>
    </source>
</reference>
<protein>
    <submittedName>
        <fullName evidence="1">Uncharacterized protein</fullName>
    </submittedName>
</protein>
<accession>A0ACC3BXL1</accession>
<name>A0ACC3BXL1_PYRYE</name>
<dbReference type="EMBL" id="CM020618">
    <property type="protein sequence ID" value="KAK1862221.1"/>
    <property type="molecule type" value="Genomic_DNA"/>
</dbReference>
<proteinExistence type="predicted"/>
<gene>
    <name evidence="1" type="ORF">I4F81_004795</name>
</gene>